<reference evidence="11" key="2">
    <citation type="submission" date="2025-08" db="UniProtKB">
        <authorList>
            <consortium name="Ensembl"/>
        </authorList>
    </citation>
    <scope>IDENTIFICATION</scope>
</reference>
<dbReference type="InterPro" id="IPR058030">
    <property type="entry name" value="TRIM8/14/16/25/29/45/65_CC"/>
</dbReference>
<dbReference type="InterPro" id="IPR051051">
    <property type="entry name" value="E3_ubiq-ligase_TRIM/RNF"/>
</dbReference>
<dbReference type="AlphaFoldDB" id="A0AAX7T408"/>
<evidence type="ECO:0000256" key="4">
    <source>
        <dbReference type="ARBA" id="ARBA00022833"/>
    </source>
</evidence>
<evidence type="ECO:0000256" key="1">
    <source>
        <dbReference type="ARBA" id="ARBA00022588"/>
    </source>
</evidence>
<dbReference type="GO" id="GO:0045087">
    <property type="term" value="P:innate immune response"/>
    <property type="evidence" value="ECO:0007669"/>
    <property type="project" value="UniProtKB-KW"/>
</dbReference>
<dbReference type="Pfam" id="PF15227">
    <property type="entry name" value="zf-C3HC4_4"/>
    <property type="match status" value="1"/>
</dbReference>
<feature type="domain" description="B30.2/SPRY" evidence="10">
    <location>
        <begin position="368"/>
        <end position="558"/>
    </location>
</feature>
<keyword evidence="3 6" id="KW-0863">Zinc-finger</keyword>
<evidence type="ECO:0000256" key="3">
    <source>
        <dbReference type="ARBA" id="ARBA00022771"/>
    </source>
</evidence>
<dbReference type="InterPro" id="IPR013320">
    <property type="entry name" value="ConA-like_dom_sf"/>
</dbReference>
<dbReference type="SMART" id="SM00336">
    <property type="entry name" value="BBOX"/>
    <property type="match status" value="1"/>
</dbReference>
<dbReference type="InterPro" id="IPR017907">
    <property type="entry name" value="Znf_RING_CS"/>
</dbReference>
<dbReference type="Proteomes" id="UP000265100">
    <property type="component" value="Chromosome 3"/>
</dbReference>
<evidence type="ECO:0000256" key="6">
    <source>
        <dbReference type="PROSITE-ProRule" id="PRU00024"/>
    </source>
</evidence>
<dbReference type="SUPFAM" id="SSF49899">
    <property type="entry name" value="Concanavalin A-like lectins/glucanases"/>
    <property type="match status" value="1"/>
</dbReference>
<dbReference type="Pfam" id="PF00643">
    <property type="entry name" value="zf-B_box"/>
    <property type="match status" value="1"/>
</dbReference>
<evidence type="ECO:0008006" key="13">
    <source>
        <dbReference type="Google" id="ProtNLM"/>
    </source>
</evidence>
<dbReference type="Gene3D" id="3.30.40.10">
    <property type="entry name" value="Zinc/RING finger domain, C3HC4 (zinc finger)"/>
    <property type="match status" value="1"/>
</dbReference>
<keyword evidence="5" id="KW-0391">Immunity</keyword>
<dbReference type="InterPro" id="IPR043136">
    <property type="entry name" value="B30.2/SPRY_sf"/>
</dbReference>
<dbReference type="InterPro" id="IPR001841">
    <property type="entry name" value="Znf_RING"/>
</dbReference>
<dbReference type="PROSITE" id="PS50188">
    <property type="entry name" value="B302_SPRY"/>
    <property type="match status" value="1"/>
</dbReference>
<dbReference type="InterPro" id="IPR001870">
    <property type="entry name" value="B30.2/SPRY"/>
</dbReference>
<feature type="domain" description="RING-type" evidence="8">
    <location>
        <begin position="24"/>
        <end position="67"/>
    </location>
</feature>
<sequence>MASKQQSQQDEPHGVDLDCIQFSCSVCLDLLKEPVTIYCGHSYCKSCIEHCWDGEEEKGEYSCPQCRETFSHRPVLRRNNMLAEVVNKLKSTKSTCPSLVYASPTDVACDFCCGIRIKATMSCLTCLASYCPTHLEPHYSVAVLKKHELVAATVSIQEKMCTKHSKLKELYCEQDEQLVCSLCTVDEHKGHGCVSASALKDKAKNQLALNQRKIQDKVEKKEKKLKELSQAEESLKSSALISLNDCDKIFDELISSMQRKQSEVKQLIKAQEKTATAQVEDHQSQLKEEITKLKRTYAELEKASDADDLIYLMQHLSTSWDSPDGSPGAPPQRSFKDITECLSELKDKLEMSLKETWPMISATVSYVDFSLPPAPSSREELLRYVYPLTLDGTSNYRYLHLICENRRMRPSPGQASAHLDRFTKFPQVLCREGLSNRCYWEVEGHARILSVAVAYKNISRTSDESQFGKNDKSWSLDCTADGFLFCHNNVETKVPGSGLCKIGVFLDYKAGTLCFYRVSDPMILIHQVQTAFIQPLYPGVGINYEWYDTGVFAQLVKLW</sequence>
<dbReference type="InterPro" id="IPR013083">
    <property type="entry name" value="Znf_RING/FYVE/PHD"/>
</dbReference>
<dbReference type="GeneTree" id="ENSGT01150000286931"/>
<evidence type="ECO:0000256" key="5">
    <source>
        <dbReference type="ARBA" id="ARBA00022859"/>
    </source>
</evidence>
<dbReference type="RefSeq" id="XP_026018537.1">
    <property type="nucleotide sequence ID" value="XM_026162752.1"/>
</dbReference>
<dbReference type="Gene3D" id="3.30.160.60">
    <property type="entry name" value="Classic Zinc Finger"/>
    <property type="match status" value="1"/>
</dbReference>
<name>A0AAX7T408_ASTCA</name>
<dbReference type="SUPFAM" id="SSF57845">
    <property type="entry name" value="B-box zinc-binding domain"/>
    <property type="match status" value="1"/>
</dbReference>
<keyword evidence="1" id="KW-0399">Innate immunity</keyword>
<dbReference type="InterPro" id="IPR003877">
    <property type="entry name" value="SPRY_dom"/>
</dbReference>
<keyword evidence="12" id="KW-1185">Reference proteome</keyword>
<dbReference type="PANTHER" id="PTHR25465">
    <property type="entry name" value="B-BOX DOMAIN CONTAINING"/>
    <property type="match status" value="1"/>
</dbReference>
<dbReference type="GeneID" id="113019199"/>
<evidence type="ECO:0000259" key="9">
    <source>
        <dbReference type="PROSITE" id="PS50119"/>
    </source>
</evidence>
<keyword evidence="2" id="KW-0479">Metal-binding</keyword>
<dbReference type="PROSITE" id="PS00518">
    <property type="entry name" value="ZF_RING_1"/>
    <property type="match status" value="1"/>
</dbReference>
<dbReference type="Ensembl" id="ENSACLT00000047066.1">
    <property type="protein sequence ID" value="ENSACLP00000051624.1"/>
    <property type="gene ID" value="ENSACLG00000028136.1"/>
</dbReference>
<reference evidence="11" key="1">
    <citation type="submission" date="2018-05" db="EMBL/GenBank/DDBJ databases">
        <authorList>
            <person name="Datahose"/>
        </authorList>
    </citation>
    <scope>NUCLEOTIDE SEQUENCE</scope>
</reference>
<evidence type="ECO:0000313" key="11">
    <source>
        <dbReference type="Ensembl" id="ENSACLP00000051624.1"/>
    </source>
</evidence>
<reference evidence="11" key="3">
    <citation type="submission" date="2025-09" db="UniProtKB">
        <authorList>
            <consortium name="Ensembl"/>
        </authorList>
    </citation>
    <scope>IDENTIFICATION</scope>
</reference>
<dbReference type="Pfam" id="PF25600">
    <property type="entry name" value="TRIM_CC"/>
    <property type="match status" value="1"/>
</dbReference>
<dbReference type="PANTHER" id="PTHR25465:SF5">
    <property type="entry name" value="E3 UBIQUITIN_ISG15 LIGASE TRIM25-RELATED"/>
    <property type="match status" value="1"/>
</dbReference>
<keyword evidence="7" id="KW-0175">Coiled coil</keyword>
<dbReference type="Gene3D" id="2.60.120.920">
    <property type="match status" value="1"/>
</dbReference>
<evidence type="ECO:0000256" key="2">
    <source>
        <dbReference type="ARBA" id="ARBA00022723"/>
    </source>
</evidence>
<dbReference type="Gene3D" id="4.10.830.40">
    <property type="match status" value="1"/>
</dbReference>
<accession>A0AAX7T408</accession>
<proteinExistence type="predicted"/>
<dbReference type="CDD" id="cd19769">
    <property type="entry name" value="Bbox2_TRIM16-like"/>
    <property type="match status" value="1"/>
</dbReference>
<dbReference type="InterPro" id="IPR000315">
    <property type="entry name" value="Znf_B-box"/>
</dbReference>
<dbReference type="Pfam" id="PF00622">
    <property type="entry name" value="SPRY"/>
    <property type="match status" value="1"/>
</dbReference>
<dbReference type="SUPFAM" id="SSF57850">
    <property type="entry name" value="RING/U-box"/>
    <property type="match status" value="1"/>
</dbReference>
<dbReference type="PROSITE" id="PS50089">
    <property type="entry name" value="ZF_RING_2"/>
    <property type="match status" value="1"/>
</dbReference>
<keyword evidence="4" id="KW-0862">Zinc</keyword>
<feature type="domain" description="B box-type" evidence="9">
    <location>
        <begin position="156"/>
        <end position="196"/>
    </location>
</feature>
<evidence type="ECO:0000259" key="8">
    <source>
        <dbReference type="PROSITE" id="PS50089"/>
    </source>
</evidence>
<evidence type="ECO:0000256" key="7">
    <source>
        <dbReference type="SAM" id="Coils"/>
    </source>
</evidence>
<dbReference type="PROSITE" id="PS50119">
    <property type="entry name" value="ZF_BBOX"/>
    <property type="match status" value="1"/>
</dbReference>
<evidence type="ECO:0000259" key="10">
    <source>
        <dbReference type="PROSITE" id="PS50188"/>
    </source>
</evidence>
<dbReference type="GO" id="GO:0008270">
    <property type="term" value="F:zinc ion binding"/>
    <property type="evidence" value="ECO:0007669"/>
    <property type="project" value="UniProtKB-KW"/>
</dbReference>
<evidence type="ECO:0000313" key="12">
    <source>
        <dbReference type="Proteomes" id="UP000265100"/>
    </source>
</evidence>
<dbReference type="SMART" id="SM00449">
    <property type="entry name" value="SPRY"/>
    <property type="match status" value="1"/>
</dbReference>
<feature type="coiled-coil region" evidence="7">
    <location>
        <begin position="200"/>
        <end position="238"/>
    </location>
</feature>
<dbReference type="SMART" id="SM00184">
    <property type="entry name" value="RING"/>
    <property type="match status" value="1"/>
</dbReference>
<protein>
    <recommendedName>
        <fullName evidence="13">Tripartite motif containing 25, like</fullName>
    </recommendedName>
</protein>
<organism evidence="11 12">
    <name type="scientific">Astatotilapia calliptera</name>
    <name type="common">Eastern happy</name>
    <name type="synonym">Chromis callipterus</name>
    <dbReference type="NCBI Taxonomy" id="8154"/>
    <lineage>
        <taxon>Eukaryota</taxon>
        <taxon>Metazoa</taxon>
        <taxon>Chordata</taxon>
        <taxon>Craniata</taxon>
        <taxon>Vertebrata</taxon>
        <taxon>Euteleostomi</taxon>
        <taxon>Actinopterygii</taxon>
        <taxon>Neopterygii</taxon>
        <taxon>Teleostei</taxon>
        <taxon>Neoteleostei</taxon>
        <taxon>Acanthomorphata</taxon>
        <taxon>Ovalentaria</taxon>
        <taxon>Cichlomorphae</taxon>
        <taxon>Cichliformes</taxon>
        <taxon>Cichlidae</taxon>
        <taxon>African cichlids</taxon>
        <taxon>Pseudocrenilabrinae</taxon>
        <taxon>Haplochromini</taxon>
        <taxon>Astatotilapia</taxon>
    </lineage>
</organism>